<dbReference type="AlphaFoldDB" id="A0A9Q3ULV0"/>
<reference evidence="2" key="1">
    <citation type="submission" date="2021-10" db="EMBL/GenBank/DDBJ databases">
        <title>The diversity and Nitrogen Metabolism of Culturable Nitrate-Utilizing Bacteria Within the Oxygen Minimum Zone of the Changjiang (Yangtze River)Estuary.</title>
        <authorList>
            <person name="Zhang D."/>
            <person name="Zheng J."/>
            <person name="Liu S."/>
            <person name="He W."/>
        </authorList>
    </citation>
    <scope>NUCLEOTIDE SEQUENCE</scope>
    <source>
        <strain evidence="2">FXH-223</strain>
    </source>
</reference>
<dbReference type="InterPro" id="IPR054209">
    <property type="entry name" value="DUF6916"/>
</dbReference>
<proteinExistence type="predicted"/>
<organism evidence="2 3">
    <name type="scientific">Alloalcanivorax marinus</name>
    <dbReference type="NCBI Taxonomy" id="1177169"/>
    <lineage>
        <taxon>Bacteria</taxon>
        <taxon>Pseudomonadati</taxon>
        <taxon>Pseudomonadota</taxon>
        <taxon>Gammaproteobacteria</taxon>
        <taxon>Oceanospirillales</taxon>
        <taxon>Alcanivoracaceae</taxon>
        <taxon>Alloalcanivorax</taxon>
    </lineage>
</organism>
<feature type="domain" description="DUF6916" evidence="1">
    <location>
        <begin position="3"/>
        <end position="88"/>
    </location>
</feature>
<accession>A0A9Q3ULV0</accession>
<keyword evidence="3" id="KW-1185">Reference proteome</keyword>
<dbReference type="EMBL" id="JAJGNA010000003">
    <property type="protein sequence ID" value="MCC4307792.1"/>
    <property type="molecule type" value="Genomic_DNA"/>
</dbReference>
<dbReference type="RefSeq" id="WP_204429620.1">
    <property type="nucleotide sequence ID" value="NZ_ARXL01000090.1"/>
</dbReference>
<sequence>MSLTLTQARAALDSGFVLDLTPPLTLWLREVNPVTGPGEAFSMIFHAPAEPALSQQTYRLRHETLGEQWLFLVPLSEGGEGAVYEALFNN</sequence>
<evidence type="ECO:0000259" key="1">
    <source>
        <dbReference type="Pfam" id="PF21880"/>
    </source>
</evidence>
<evidence type="ECO:0000313" key="2">
    <source>
        <dbReference type="EMBL" id="MCC4307792.1"/>
    </source>
</evidence>
<comment type="caution">
    <text evidence="2">The sequence shown here is derived from an EMBL/GenBank/DDBJ whole genome shotgun (WGS) entry which is preliminary data.</text>
</comment>
<dbReference type="Pfam" id="PF21880">
    <property type="entry name" value="DUF6916"/>
    <property type="match status" value="1"/>
</dbReference>
<name>A0A9Q3ULV0_9GAMM</name>
<gene>
    <name evidence="2" type="ORF">LL252_04325</name>
</gene>
<dbReference type="Proteomes" id="UP001108027">
    <property type="component" value="Unassembled WGS sequence"/>
</dbReference>
<protein>
    <recommendedName>
        <fullName evidence="1">DUF6916 domain-containing protein</fullName>
    </recommendedName>
</protein>
<evidence type="ECO:0000313" key="3">
    <source>
        <dbReference type="Proteomes" id="UP001108027"/>
    </source>
</evidence>